<dbReference type="PANTHER" id="PTHR48111">
    <property type="entry name" value="REGULATOR OF RPOS"/>
    <property type="match status" value="1"/>
</dbReference>
<accession>A0A0D1MHF7</accession>
<dbReference type="PATRIC" id="fig|1549858.7.peg.1665"/>
<comment type="caution">
    <text evidence="10">The sequence shown here is derived from an EMBL/GenBank/DDBJ whole genome shotgun (WGS) entry which is preliminary data.</text>
</comment>
<keyword evidence="3" id="KW-0805">Transcription regulation</keyword>
<organism evidence="10 11">
    <name type="scientific">Sphingomonas melonis</name>
    <dbReference type="NCBI Taxonomy" id="152682"/>
    <lineage>
        <taxon>Bacteria</taxon>
        <taxon>Pseudomonadati</taxon>
        <taxon>Pseudomonadota</taxon>
        <taxon>Alphaproteobacteria</taxon>
        <taxon>Sphingomonadales</taxon>
        <taxon>Sphingomonadaceae</taxon>
        <taxon>Sphingomonas</taxon>
    </lineage>
</organism>
<dbReference type="GO" id="GO:0032993">
    <property type="term" value="C:protein-DNA complex"/>
    <property type="evidence" value="ECO:0007669"/>
    <property type="project" value="TreeGrafter"/>
</dbReference>
<reference evidence="10 11" key="1">
    <citation type="submission" date="2015-01" db="EMBL/GenBank/DDBJ databases">
        <title>Genome of Sphingomonas taxi strain 30a.</title>
        <authorList>
            <person name="Eevers N."/>
            <person name="Van Hamme J."/>
            <person name="Bottos E."/>
            <person name="Weyens N."/>
            <person name="Vangronsveld J."/>
        </authorList>
    </citation>
    <scope>NUCLEOTIDE SEQUENCE [LARGE SCALE GENOMIC DNA]</scope>
    <source>
        <strain evidence="10 11">30a</strain>
    </source>
</reference>
<dbReference type="GO" id="GO:0006355">
    <property type="term" value="P:regulation of DNA-templated transcription"/>
    <property type="evidence" value="ECO:0007669"/>
    <property type="project" value="InterPro"/>
</dbReference>
<dbReference type="InterPro" id="IPR036388">
    <property type="entry name" value="WH-like_DNA-bd_sf"/>
</dbReference>
<dbReference type="Pfam" id="PF00072">
    <property type="entry name" value="Response_reg"/>
    <property type="match status" value="1"/>
</dbReference>
<dbReference type="InterPro" id="IPR001789">
    <property type="entry name" value="Sig_transdc_resp-reg_receiver"/>
</dbReference>
<evidence type="ECO:0000313" key="10">
    <source>
        <dbReference type="EMBL" id="KIU29827.1"/>
    </source>
</evidence>
<keyword evidence="1 6" id="KW-0597">Phosphoprotein</keyword>
<evidence type="ECO:0000256" key="1">
    <source>
        <dbReference type="ARBA" id="ARBA00022553"/>
    </source>
</evidence>
<dbReference type="SMART" id="SM00862">
    <property type="entry name" value="Trans_reg_C"/>
    <property type="match status" value="1"/>
</dbReference>
<dbReference type="InterPro" id="IPR001867">
    <property type="entry name" value="OmpR/PhoB-type_DNA-bd"/>
</dbReference>
<dbReference type="SUPFAM" id="SSF52172">
    <property type="entry name" value="CheY-like"/>
    <property type="match status" value="1"/>
</dbReference>
<evidence type="ECO:0000256" key="7">
    <source>
        <dbReference type="PROSITE-ProRule" id="PRU01091"/>
    </source>
</evidence>
<feature type="domain" description="OmpR/PhoB-type" evidence="9">
    <location>
        <begin position="125"/>
        <end position="223"/>
    </location>
</feature>
<dbReference type="EMBL" id="JXTP01000011">
    <property type="protein sequence ID" value="KIU29827.1"/>
    <property type="molecule type" value="Genomic_DNA"/>
</dbReference>
<sequence>MARILLIEDDDGTADEIGLELTSSGHDVTRVAALGPARALSAGEPFDLLILDRQLPDGEGLELLSDLRRNGQRTPALVLSALGSLDDRVRGLRAGGDDYLPKPFALVELVARVEALLRRPNDTRATRLIAGPLELDLLAGTATRAGRPLGLLPRELKLLDYMVRRAGQIVTRAMLLRDVWGYSFEPDTNVVDVHLGRLRRKIDGEGETPMIRNVRGQGYVLDAPL</sequence>
<dbReference type="GO" id="GO:0005829">
    <property type="term" value="C:cytosol"/>
    <property type="evidence" value="ECO:0007669"/>
    <property type="project" value="TreeGrafter"/>
</dbReference>
<feature type="modified residue" description="4-aspartylphosphate" evidence="6">
    <location>
        <position position="52"/>
    </location>
</feature>
<proteinExistence type="predicted"/>
<feature type="domain" description="Response regulatory" evidence="8">
    <location>
        <begin position="3"/>
        <end position="117"/>
    </location>
</feature>
<name>A0A0D1MHF7_9SPHN</name>
<dbReference type="SMART" id="SM00448">
    <property type="entry name" value="REC"/>
    <property type="match status" value="1"/>
</dbReference>
<dbReference type="PROSITE" id="PS51755">
    <property type="entry name" value="OMPR_PHOB"/>
    <property type="match status" value="1"/>
</dbReference>
<dbReference type="AlphaFoldDB" id="A0A0D1MHF7"/>
<evidence type="ECO:0000313" key="11">
    <source>
        <dbReference type="Proteomes" id="UP000033203"/>
    </source>
</evidence>
<dbReference type="Gene3D" id="6.10.250.690">
    <property type="match status" value="1"/>
</dbReference>
<dbReference type="GO" id="GO:0000156">
    <property type="term" value="F:phosphorelay response regulator activity"/>
    <property type="evidence" value="ECO:0007669"/>
    <property type="project" value="TreeGrafter"/>
</dbReference>
<feature type="DNA-binding region" description="OmpR/PhoB-type" evidence="7">
    <location>
        <begin position="125"/>
        <end position="223"/>
    </location>
</feature>
<evidence type="ECO:0000256" key="5">
    <source>
        <dbReference type="ARBA" id="ARBA00023163"/>
    </source>
</evidence>
<evidence type="ECO:0000256" key="4">
    <source>
        <dbReference type="ARBA" id="ARBA00023125"/>
    </source>
</evidence>
<dbReference type="PANTHER" id="PTHR48111:SF76">
    <property type="entry name" value="TWO-COMPONENT RESPONSE REGULATOR"/>
    <property type="match status" value="1"/>
</dbReference>
<evidence type="ECO:0000256" key="2">
    <source>
        <dbReference type="ARBA" id="ARBA00023012"/>
    </source>
</evidence>
<dbReference type="CDD" id="cd00383">
    <property type="entry name" value="trans_reg_C"/>
    <property type="match status" value="1"/>
</dbReference>
<dbReference type="FunFam" id="1.10.10.10:FF:000005">
    <property type="entry name" value="Two-component system response regulator"/>
    <property type="match status" value="1"/>
</dbReference>
<dbReference type="InterPro" id="IPR039420">
    <property type="entry name" value="WalR-like"/>
</dbReference>
<evidence type="ECO:0000259" key="9">
    <source>
        <dbReference type="PROSITE" id="PS51755"/>
    </source>
</evidence>
<keyword evidence="5" id="KW-0804">Transcription</keyword>
<dbReference type="Proteomes" id="UP000033203">
    <property type="component" value="Unassembled WGS sequence"/>
</dbReference>
<dbReference type="PROSITE" id="PS50110">
    <property type="entry name" value="RESPONSE_REGULATORY"/>
    <property type="match status" value="1"/>
</dbReference>
<keyword evidence="2" id="KW-0902">Two-component regulatory system</keyword>
<evidence type="ECO:0000256" key="3">
    <source>
        <dbReference type="ARBA" id="ARBA00023015"/>
    </source>
</evidence>
<dbReference type="Gene3D" id="1.10.10.10">
    <property type="entry name" value="Winged helix-like DNA-binding domain superfamily/Winged helix DNA-binding domain"/>
    <property type="match status" value="1"/>
</dbReference>
<dbReference type="InterPro" id="IPR011006">
    <property type="entry name" value="CheY-like_superfamily"/>
</dbReference>
<dbReference type="Pfam" id="PF00486">
    <property type="entry name" value="Trans_reg_C"/>
    <property type="match status" value="1"/>
</dbReference>
<keyword evidence="4 7" id="KW-0238">DNA-binding</keyword>
<gene>
    <name evidence="10" type="ORF">SR41_02455</name>
</gene>
<evidence type="ECO:0000256" key="6">
    <source>
        <dbReference type="PROSITE-ProRule" id="PRU00169"/>
    </source>
</evidence>
<dbReference type="Gene3D" id="3.40.50.2300">
    <property type="match status" value="1"/>
</dbReference>
<protein>
    <submittedName>
        <fullName evidence="10">Transcriptional regulator</fullName>
    </submittedName>
</protein>
<dbReference type="GO" id="GO:0000976">
    <property type="term" value="F:transcription cis-regulatory region binding"/>
    <property type="evidence" value="ECO:0007669"/>
    <property type="project" value="TreeGrafter"/>
</dbReference>
<evidence type="ECO:0000259" key="8">
    <source>
        <dbReference type="PROSITE" id="PS50110"/>
    </source>
</evidence>